<dbReference type="RefSeq" id="WP_338021770.1">
    <property type="nucleotide sequence ID" value="NZ_JAFBDZ010000003.1"/>
</dbReference>
<gene>
    <name evidence="1" type="ORF">JOC86_003462</name>
</gene>
<dbReference type="Gene3D" id="3.75.10.10">
    <property type="entry name" value="L-arginine/glycine Amidinotransferase, Chain A"/>
    <property type="match status" value="1"/>
</dbReference>
<comment type="caution">
    <text evidence="1">The sequence shown here is derived from an EMBL/GenBank/DDBJ whole genome shotgun (WGS) entry which is preliminary data.</text>
</comment>
<evidence type="ECO:0000313" key="1">
    <source>
        <dbReference type="EMBL" id="MBM7586910.1"/>
    </source>
</evidence>
<reference evidence="1 2" key="1">
    <citation type="submission" date="2021-01" db="EMBL/GenBank/DDBJ databases">
        <title>Genomic Encyclopedia of Type Strains, Phase IV (KMG-IV): sequencing the most valuable type-strain genomes for metagenomic binning, comparative biology and taxonomic classification.</title>
        <authorList>
            <person name="Goeker M."/>
        </authorList>
    </citation>
    <scope>NUCLEOTIDE SEQUENCE [LARGE SCALE GENOMIC DNA]</scope>
    <source>
        <strain evidence="1 2">DSM 24834</strain>
    </source>
</reference>
<keyword evidence="2" id="KW-1185">Reference proteome</keyword>
<protein>
    <submittedName>
        <fullName evidence="1">N-dimethylarginine dimethylaminohydrolase</fullName>
    </submittedName>
</protein>
<dbReference type="SUPFAM" id="SSF55909">
    <property type="entry name" value="Pentein"/>
    <property type="match status" value="1"/>
</dbReference>
<name>A0ABS2NGE8_9BACI</name>
<dbReference type="Proteomes" id="UP001646157">
    <property type="component" value="Unassembled WGS sequence"/>
</dbReference>
<dbReference type="Pfam" id="PF19420">
    <property type="entry name" value="DDAH_eukar"/>
    <property type="match status" value="1"/>
</dbReference>
<evidence type="ECO:0000313" key="2">
    <source>
        <dbReference type="Proteomes" id="UP001646157"/>
    </source>
</evidence>
<accession>A0ABS2NGE8</accession>
<dbReference type="EMBL" id="JAFBDZ010000003">
    <property type="protein sequence ID" value="MBM7586910.1"/>
    <property type="molecule type" value="Genomic_DNA"/>
</dbReference>
<sequence length="282" mass="32279">MVTEIEPNVNNEYDNLEKVIVCPPTFMKIDKVINETQKQFIEKNINQEKATSQHQLFVKTLTDIGIDVIFLPEESKYPEQVFTRDIAFTIGNTVYLSKMGNKIRIGEEEVVRSYLREEEIAYKSMETGKIEGGDVLVADCKVFVGISCRTNRSAVIELQKSLKHYKVLPIKIEKKYLHLDCVFNIISSNEALVYSPAFRQKELDLLSSHFDLIEVENSEQFTMGTNILSLGEKQIISLPQNIQVNKQLLNRGYNVIEVEFSEIIKSGGSFRCCSLPLLRRSK</sequence>
<dbReference type="PANTHER" id="PTHR47271">
    <property type="entry name" value="ARGININE DEIMINASE"/>
    <property type="match status" value="1"/>
</dbReference>
<organism evidence="1 2">
    <name type="scientific">Rossellomorea pakistanensis</name>
    <dbReference type="NCBI Taxonomy" id="992288"/>
    <lineage>
        <taxon>Bacteria</taxon>
        <taxon>Bacillati</taxon>
        <taxon>Bacillota</taxon>
        <taxon>Bacilli</taxon>
        <taxon>Bacillales</taxon>
        <taxon>Bacillaceae</taxon>
        <taxon>Rossellomorea</taxon>
    </lineage>
</organism>
<dbReference type="PANTHER" id="PTHR47271:SF2">
    <property type="entry name" value="ARGININE DEIMINASE"/>
    <property type="match status" value="1"/>
</dbReference>
<proteinExistence type="predicted"/>